<keyword evidence="1" id="KW-0812">Transmembrane</keyword>
<dbReference type="EMBL" id="AGWX01000005">
    <property type="protein sequence ID" value="EKS34335.1"/>
    <property type="molecule type" value="Genomic_DNA"/>
</dbReference>
<accession>K8P3U3</accession>
<feature type="transmembrane region" description="Helical" evidence="1">
    <location>
        <begin position="201"/>
        <end position="223"/>
    </location>
</feature>
<dbReference type="Proteomes" id="UP000001096">
    <property type="component" value="Unassembled WGS sequence"/>
</dbReference>
<dbReference type="eggNOG" id="ENOG5030S16">
    <property type="taxonomic scope" value="Bacteria"/>
</dbReference>
<keyword evidence="1" id="KW-1133">Transmembrane helix</keyword>
<sequence>MRLPPPESDWLLCLIVEFYRERMKWNSDSRFASYQRAWSKLDSKFMRLAAAAYLHISYDLPRVLADQQPSIAPWINLSRAQAFYLFFKLDPIFPTVFSRIAKDRKIVGYVAYFVRPISSRLLRSVSHWVPLLRRAAWTHGQELAARSDRRFVETKMLEAVTLALEDTSNLPWSAGLLTPPDGAFAPALGMPVISMSDIDRFWIGVASLATILTIVGSGATRFAKKGYETGRFIDELGRRTFDYVSAAVTDPEGFDNYRQRQLSGNTAAERGRA</sequence>
<gene>
    <name evidence="2" type="ORF">HMPREF9695_04245</name>
</gene>
<dbReference type="HOGENOM" id="CLU_1017947_0_0_5"/>
<comment type="caution">
    <text evidence="2">The sequence shown here is derived from an EMBL/GenBank/DDBJ whole genome shotgun (WGS) entry which is preliminary data.</text>
</comment>
<evidence type="ECO:0000256" key="1">
    <source>
        <dbReference type="SAM" id="Phobius"/>
    </source>
</evidence>
<proteinExistence type="predicted"/>
<dbReference type="AlphaFoldDB" id="K8P3U3"/>
<evidence type="ECO:0000313" key="3">
    <source>
        <dbReference type="Proteomes" id="UP000001096"/>
    </source>
</evidence>
<keyword evidence="1" id="KW-0472">Membrane</keyword>
<keyword evidence="3" id="KW-1185">Reference proteome</keyword>
<protein>
    <submittedName>
        <fullName evidence="2">Uncharacterized protein</fullName>
    </submittedName>
</protein>
<organism evidence="2 3">
    <name type="scientific">Afipia broomeae ATCC 49717</name>
    <dbReference type="NCBI Taxonomy" id="883078"/>
    <lineage>
        <taxon>Bacteria</taxon>
        <taxon>Pseudomonadati</taxon>
        <taxon>Pseudomonadota</taxon>
        <taxon>Alphaproteobacteria</taxon>
        <taxon>Hyphomicrobiales</taxon>
        <taxon>Nitrobacteraceae</taxon>
        <taxon>Afipia</taxon>
    </lineage>
</organism>
<reference evidence="2 3" key="1">
    <citation type="submission" date="2012-04" db="EMBL/GenBank/DDBJ databases">
        <title>The Genome Sequence of Afipia broomeae ATCC 49717.</title>
        <authorList>
            <consortium name="The Broad Institute Genome Sequencing Platform"/>
            <person name="Earl A."/>
            <person name="Ward D."/>
            <person name="Feldgarden M."/>
            <person name="Gevers D."/>
            <person name="Huys G."/>
            <person name="Walker B."/>
            <person name="Young S.K."/>
            <person name="Zeng Q."/>
            <person name="Gargeya S."/>
            <person name="Fitzgerald M."/>
            <person name="Haas B."/>
            <person name="Abouelleil A."/>
            <person name="Alvarado L."/>
            <person name="Arachchi H.M."/>
            <person name="Berlin A."/>
            <person name="Chapman S.B."/>
            <person name="Goldberg J."/>
            <person name="Griggs A."/>
            <person name="Gujja S."/>
            <person name="Hansen M."/>
            <person name="Howarth C."/>
            <person name="Imamovic A."/>
            <person name="Larimer J."/>
            <person name="McCowen C."/>
            <person name="Montmayeur A."/>
            <person name="Murphy C."/>
            <person name="Neiman D."/>
            <person name="Pearson M."/>
            <person name="Priest M."/>
            <person name="Roberts A."/>
            <person name="Saif S."/>
            <person name="Shea T."/>
            <person name="Sisk P."/>
            <person name="Sykes S."/>
            <person name="Wortman J."/>
            <person name="Nusbaum C."/>
            <person name="Birren B."/>
        </authorList>
    </citation>
    <scope>NUCLEOTIDE SEQUENCE [LARGE SCALE GENOMIC DNA]</scope>
    <source>
        <strain evidence="2 3">ATCC 49717</strain>
    </source>
</reference>
<evidence type="ECO:0000313" key="2">
    <source>
        <dbReference type="EMBL" id="EKS34335.1"/>
    </source>
</evidence>
<name>K8P3U3_9BRAD</name>